<proteinExistence type="predicted"/>
<name>A0A7S3JQJ7_9STRA</name>
<dbReference type="SUPFAM" id="SSF52540">
    <property type="entry name" value="P-loop containing nucleoside triphosphate hydrolases"/>
    <property type="match status" value="1"/>
</dbReference>
<feature type="region of interest" description="Disordered" evidence="1">
    <location>
        <begin position="758"/>
        <end position="793"/>
    </location>
</feature>
<feature type="compositionally biased region" description="Polar residues" evidence="1">
    <location>
        <begin position="2554"/>
        <end position="2568"/>
    </location>
</feature>
<dbReference type="EMBL" id="HBIJ01000129">
    <property type="protein sequence ID" value="CAE0359371.1"/>
    <property type="molecule type" value="Transcribed_RNA"/>
</dbReference>
<dbReference type="Gene3D" id="3.40.50.300">
    <property type="entry name" value="P-loop containing nucleotide triphosphate hydrolases"/>
    <property type="match status" value="1"/>
</dbReference>
<feature type="compositionally biased region" description="Polar residues" evidence="1">
    <location>
        <begin position="2732"/>
        <end position="2741"/>
    </location>
</feature>
<feature type="compositionally biased region" description="Polar residues" evidence="1">
    <location>
        <begin position="1342"/>
        <end position="1361"/>
    </location>
</feature>
<accession>A0A7S3JQJ7</accession>
<feature type="compositionally biased region" description="Low complexity" evidence="1">
    <location>
        <begin position="1009"/>
        <end position="1026"/>
    </location>
</feature>
<feature type="region of interest" description="Disordered" evidence="1">
    <location>
        <begin position="632"/>
        <end position="675"/>
    </location>
</feature>
<feature type="region of interest" description="Disordered" evidence="1">
    <location>
        <begin position="2211"/>
        <end position="2316"/>
    </location>
</feature>
<dbReference type="InterPro" id="IPR027417">
    <property type="entry name" value="P-loop_NTPase"/>
</dbReference>
<feature type="region of interest" description="Disordered" evidence="1">
    <location>
        <begin position="1837"/>
        <end position="1856"/>
    </location>
</feature>
<feature type="region of interest" description="Disordered" evidence="1">
    <location>
        <begin position="2089"/>
        <end position="2120"/>
    </location>
</feature>
<feature type="compositionally biased region" description="Polar residues" evidence="1">
    <location>
        <begin position="2523"/>
        <end position="2544"/>
    </location>
</feature>
<dbReference type="Gene3D" id="1.25.10.10">
    <property type="entry name" value="Leucine-rich Repeat Variant"/>
    <property type="match status" value="3"/>
</dbReference>
<gene>
    <name evidence="2" type="ORF">ALAG00032_LOCUS99</name>
</gene>
<feature type="compositionally biased region" description="Low complexity" evidence="1">
    <location>
        <begin position="357"/>
        <end position="368"/>
    </location>
</feature>
<reference evidence="2" key="1">
    <citation type="submission" date="2021-01" db="EMBL/GenBank/DDBJ databases">
        <authorList>
            <person name="Corre E."/>
            <person name="Pelletier E."/>
            <person name="Niang G."/>
            <person name="Scheremetjew M."/>
            <person name="Finn R."/>
            <person name="Kale V."/>
            <person name="Holt S."/>
            <person name="Cochrane G."/>
            <person name="Meng A."/>
            <person name="Brown T."/>
            <person name="Cohen L."/>
        </authorList>
    </citation>
    <scope>NUCLEOTIDE SEQUENCE</scope>
    <source>
        <strain evidence="2">CCMP1510</strain>
    </source>
</reference>
<dbReference type="InterPro" id="IPR016024">
    <property type="entry name" value="ARM-type_fold"/>
</dbReference>
<feature type="region of interest" description="Disordered" evidence="1">
    <location>
        <begin position="2726"/>
        <end position="2748"/>
    </location>
</feature>
<feature type="compositionally biased region" description="Polar residues" evidence="1">
    <location>
        <begin position="2104"/>
        <end position="2113"/>
    </location>
</feature>
<feature type="region of interest" description="Disordered" evidence="1">
    <location>
        <begin position="1192"/>
        <end position="1214"/>
    </location>
</feature>
<organism evidence="2">
    <name type="scientific">Aureoumbra lagunensis</name>
    <dbReference type="NCBI Taxonomy" id="44058"/>
    <lineage>
        <taxon>Eukaryota</taxon>
        <taxon>Sar</taxon>
        <taxon>Stramenopiles</taxon>
        <taxon>Ochrophyta</taxon>
        <taxon>Pelagophyceae</taxon>
        <taxon>Pelagomonadales</taxon>
        <taxon>Aureoumbra</taxon>
    </lineage>
</organism>
<sequence length="2978" mass="323943">MESLDNIDFQGLNLSEDDLYELALSRSMEESILPMDENDLIGLQDALDLLDGVLGTANKDIEKADREESNPFTPVRSQSIREESVLPLDLVAEVSRKIAGYTKRLGVTIADQKRIQAPIEMIQQLEALYKRGLKILGRAGVPINDLITEEICFDETTHFSTILNPTTRRQSQDRDIYIGQDIRINEQRPISFKSRLLRHVASLLSATAEKRANAARELRNAFLNNGKEATADLSMQNALPALAKAFAAASKSNESQVQAAAAAAIAALIPLEKEPTALLQDAPALLAALQFVLQRPEVMQYSGCEAAKSVALALLSCTVQLQQGWQGDQQDMEKAADQLISKGGTNLSPTKHTKDATSSSTFRPTTSRDTAEKQIISDIDNTIESRAKLALRTLEAIVRVVYEAADASNLCKEEQATTSSMVAFAMRNLAELPAARLPLIKHGALTILSAWIQRRPCTELHRNAVGALAALCESEPTEYSLSGAMAALESVLDKPTVHDRAYMDDAIISSGALAALLPLVAAPIATVRVYAVNALTDLAHRVPNRIALVQNGAVHAFIDVLARCVHELRSEPRRANATSLAEKAVTALTDLGASTELIVFDGSCATSDTDPRRASSMSSSRLQRPFEAFLSATTTTRRGNGDQLPRTTSASSKDSISCNEDSPRTHGGFLEEATRRESITELRPQLEGKRIASLIIETGGLPILVALVTLAEPCSTLRAMAVHGMALLTDEEHGCGPEHWDIFFQSAELPMAHLLRGDHNLSDDDDDTKGDNSSIQNNKIDDHMQPTTSIGEPTVLTQRSRSVGSCSTSKPSRKQRLRAPAAVDILLRVGITLDCECSDNDLALLATLLGDEALGGLLYRDQQTNQKSPSAIEKNFICCRTNSVVPAQVLEARCIALVFANLATRRDLASELVWRRGAVPLLLRFASSSRILLRIFAMRALASLATPLLALPDNGLYFDTDDGPRLLNLQAAAHTASVLAHVALEALDVAMAATRDRLRDETRRSLSNSSQTDTSVLQSTLQSTTTRNVVGDDEARVEELTYESVRAVKVLASAPPLRSALVARSLRYLLCIAIDAHNPLPQLRALAEVALVTLGFEGGANDLEVCGNDAKLLEEWFAMRQALSRQQALENDYLSALAFAWPPPNARSFDTRDATIIRDSSAQLDGFDSSSFIQQGEQDEITERHNNDDLELAADQQSTPRVSDTSSPGGWRSNFRPTKILNRVFRRPANLLRCASVDTGDDWMPPTNDEGMASPNFHPAAVSFRTPLAPVSSIAANATTMSRTPTKLQTPTTTPSRVMAPSVSPLKSAESVLSPSTANLLVVIDPDVVAEKNVSRPRSDLGLTTPNSIQYTRTIRSASTGHRQEEDQQPLTMRPPPPPRPNRLASSRRGSSSENGGVETAYVPEFEYGEEFVTIVRAAHDLHHWWESRLNTAVIDNALSNSSEDDAISKKLAREGISNSSSAIAEGGKHEFNNDRSSVFPSVLSRLSVESLEQFRSAADDGELPLQLFEYYKNYFPSAIERRRVLPMYRVPGGSLRWSPRCTRVLKMPARQYFSFRREGRVVQRVIEACDESFLGRRWGLVFRDAAFDGEFRTSLHACLSKNPSIESLAFVWTKTPVAGGGASGSALRSGNSAAALSGGGGLFDASEDSASGFFGGGSAHTSAGLSTELTNLVGQLPRSVAAITFDRALGSEALTFLGNLLKMAEQSRVSQQVHAIHNQASKSSGAPISAGPLLSFLAIRNHVHLQLNDFYAIIQYLNTCTATPPLPPPVDASFSRNLRWLDLSGNRLGDKGVSLVLISLARPDSSVTSLDLSDNSTGSFANSTLTALCGEHTPELNPSGTQSNPLTHASAVTSSPPGEYRSDLGVGYPAGTGQATHRGALFCGSRLRWLSLAHNHVGPIFAARLLLSLVDVPSATEMRSSLRGLSLEGSALHPPCQIGALQYLGTALKQLARSPGRLEELDLNRCKLVQKCGKELLGGLIEGHANPSQPTCDPQDEFTGHESETDTENGQLFPPMPSLVVSTSTPRSDIYRASTTSSSSSLAVSASAVRRTISEPLGYLREEENDPHMTSFYRIDMNEIYGSLGGLDDDFDEHDDESVDSSIKSNNTNVNSSRKETKRHSNLCHSRLSFVRISEGNNLDSKLIRKIKIVLRHNRLHRIHRAAMHRQSLRETVANTPRNDSIVTAEAKPVEETLMAIATAVTEPIIARAVTEENESSRQDHSGNMSLQHHRRRTERGEIKIPEDENESWTSGSSHSDSEDEEEEDKGIAETKEPLKTKIDEDDNFGRRTQSWPAGGGAQNSTVRKRQRRRGRRAAKKAARVAAQCGKSVEKFSVCALFSAPLAYQVQQSGSVNGIDALDFDAERERIKQGFDAARFYRDGVRVRFDVATIERLRTYVIQAKCDILHIAGHGHPKYLTFEDGRGGLQLLTPQGISKLMAATKSADNARLPKLAFVCACHSRLAADAFVQAGVHHVVAVALDAPLLDAAALEFTQAFYLAIAAGNSVASAFEIGVQAVANSAQVEGSTNNTPSDIQQVNKINSATKPKPRDRSSSIHQDTTILSDSGAGSHSKRFELLPMDTPHDEILIPRSSETCFKPLPAAKWPPEYEENDGLARGAMSQFRKRFGVGLPRPPRPPEDFLGREVDMYRLVENLARKRRLISVVGQAGSGKSALVAAVAVYISERHIFTDGVLFLRLDDPLAFSYEQVERALRDALLIARQRSGGRRHRPLTGNSLIERTSTPPPPGIPGNTQVSLSPFDILNDAKLLLIIEGLEKVDPTAKHLFLKQIMDEADGVCILSSSREPLTRQPAAFTEFVVRIGPLSLPSAARLFARQCPQLHTATDRKNFIKSIADHPHDKRFRTTLQSLSQKSTHGGPIAIVNNLELSARERRIIQELGNGYPGDIVARAFDTTKQSLRTLIEIAKPTPEDEATDNSTIRLAQLTAAGAAATVASASFRDDTQVHHSAAPVSNDSVFSS</sequence>
<feature type="compositionally biased region" description="Polar residues" evidence="1">
    <location>
        <begin position="1195"/>
        <end position="1208"/>
    </location>
</feature>
<dbReference type="SMART" id="SM00368">
    <property type="entry name" value="LRR_RI"/>
    <property type="match status" value="3"/>
</dbReference>
<feature type="region of interest" description="Disordered" evidence="1">
    <location>
        <begin position="1984"/>
        <end position="2026"/>
    </location>
</feature>
<evidence type="ECO:0000256" key="1">
    <source>
        <dbReference type="SAM" id="MobiDB-lite"/>
    </source>
</evidence>
<dbReference type="SUPFAM" id="SSF52047">
    <property type="entry name" value="RNI-like"/>
    <property type="match status" value="1"/>
</dbReference>
<protein>
    <submittedName>
        <fullName evidence="2">Uncharacterized protein</fullName>
    </submittedName>
</protein>
<feature type="compositionally biased region" description="Acidic residues" evidence="1">
    <location>
        <begin position="2089"/>
        <end position="2100"/>
    </location>
</feature>
<feature type="region of interest" description="Disordered" evidence="1">
    <location>
        <begin position="1000"/>
        <end position="1030"/>
    </location>
</feature>
<feature type="compositionally biased region" description="Basic residues" evidence="1">
    <location>
        <begin position="2304"/>
        <end position="2316"/>
    </location>
</feature>
<feature type="compositionally biased region" description="Polar residues" evidence="1">
    <location>
        <begin position="645"/>
        <end position="660"/>
    </location>
</feature>
<feature type="region of interest" description="Disordered" evidence="1">
    <location>
        <begin position="2523"/>
        <end position="2573"/>
    </location>
</feature>
<feature type="region of interest" description="Disordered" evidence="1">
    <location>
        <begin position="342"/>
        <end position="369"/>
    </location>
</feature>
<dbReference type="SUPFAM" id="SSF48371">
    <property type="entry name" value="ARM repeat"/>
    <property type="match status" value="1"/>
</dbReference>
<feature type="compositionally biased region" description="Basic and acidic residues" evidence="1">
    <location>
        <begin position="2267"/>
        <end position="2280"/>
    </location>
</feature>
<feature type="region of interest" description="Disordered" evidence="1">
    <location>
        <begin position="1334"/>
        <end position="1398"/>
    </location>
</feature>
<dbReference type="SMART" id="SM00185">
    <property type="entry name" value="ARM"/>
    <property type="match status" value="5"/>
</dbReference>
<evidence type="ECO:0000313" key="2">
    <source>
        <dbReference type="EMBL" id="CAE0359371.1"/>
    </source>
</evidence>
<dbReference type="InterPro" id="IPR000225">
    <property type="entry name" value="Armadillo"/>
</dbReference>
<dbReference type="InterPro" id="IPR032675">
    <property type="entry name" value="LRR_dom_sf"/>
</dbReference>
<dbReference type="Gene3D" id="3.80.10.10">
    <property type="entry name" value="Ribonuclease Inhibitor"/>
    <property type="match status" value="1"/>
</dbReference>
<dbReference type="InterPro" id="IPR011989">
    <property type="entry name" value="ARM-like"/>
</dbReference>